<feature type="compositionally biased region" description="Basic and acidic residues" evidence="1">
    <location>
        <begin position="514"/>
        <end position="524"/>
    </location>
</feature>
<dbReference type="EMBL" id="ML996105">
    <property type="protein sequence ID" value="KAF2739127.1"/>
    <property type="molecule type" value="Genomic_DNA"/>
</dbReference>
<protein>
    <submittedName>
        <fullName evidence="2">Uncharacterized protein</fullName>
    </submittedName>
</protein>
<dbReference type="Pfam" id="PF14441">
    <property type="entry name" value="OTT_1508_deam"/>
    <property type="match status" value="1"/>
</dbReference>
<evidence type="ECO:0000313" key="3">
    <source>
        <dbReference type="Proteomes" id="UP000799444"/>
    </source>
</evidence>
<dbReference type="Proteomes" id="UP000799444">
    <property type="component" value="Unassembled WGS sequence"/>
</dbReference>
<sequence length="671" mass="74714">MQFAPIRLAENIALLQKICDEPIPPTSYTISNGDGNNERVLSLRQEREVVESLSYLSTYSSEPGNVLALCIEEGNHRLVVSVATNSGVTPNLETGLNSLVKLLEKEHAAPCTDHFNFLIRRAVKHGRARVVRYLGLHSEARPHVATAARLGNALSHDAQLPSRDLQDLAEVLRQLSEQFSQCPSRTGSSSAPDNIDILVSILDVADKIWMSHSDELKIILDHLQNNQMSPTDKESLMTSIGHLGRYKPATSRLLKYARKYSLFKKIELKLVHMNPFDLSRALADRNGRFESGLLNQYLHRPTDSQGSMTDSTMRAFIHHHGGTAEVWAHESRTKVEKYQAENGYKVHAEIQLILHYESRQNVVHAPRVVKSSKSACFLCDLFIKQLHGRWYTPKTHGVVYDRWMLPDLASLGIQPDRLRDLEMRIDKFNAAVEDLLLDEMAKGKRRKKGPREYDIFSLAPSTVRSDASAASHETIKPIAAASRDAPDAVGRGSDSPEGSSISLDNAIKPLSSCHDSEDSARDDNGTLSPITPATLGPDDAMADARPIPLEIAPIIDLQMGVPHTHKFKPETSAIRLHTPKIHIELSRCMAEKFVSGMSTGILDSSSRVIEVEAEWLDTEKTGRVSQGDEGWKVDLDEHWNDLTAPEGVLFGQLGMQVKRKREVVRLTATYL</sequence>
<dbReference type="AlphaFoldDB" id="A0A9P4R4S9"/>
<organism evidence="2 3">
    <name type="scientific">Polyplosphaeria fusca</name>
    <dbReference type="NCBI Taxonomy" id="682080"/>
    <lineage>
        <taxon>Eukaryota</taxon>
        <taxon>Fungi</taxon>
        <taxon>Dikarya</taxon>
        <taxon>Ascomycota</taxon>
        <taxon>Pezizomycotina</taxon>
        <taxon>Dothideomycetes</taxon>
        <taxon>Pleosporomycetidae</taxon>
        <taxon>Pleosporales</taxon>
        <taxon>Tetraplosphaeriaceae</taxon>
        <taxon>Polyplosphaeria</taxon>
    </lineage>
</organism>
<reference evidence="2" key="1">
    <citation type="journal article" date="2020" name="Stud. Mycol.">
        <title>101 Dothideomycetes genomes: a test case for predicting lifestyles and emergence of pathogens.</title>
        <authorList>
            <person name="Haridas S."/>
            <person name="Albert R."/>
            <person name="Binder M."/>
            <person name="Bloem J."/>
            <person name="Labutti K."/>
            <person name="Salamov A."/>
            <person name="Andreopoulos B."/>
            <person name="Baker S."/>
            <person name="Barry K."/>
            <person name="Bills G."/>
            <person name="Bluhm B."/>
            <person name="Cannon C."/>
            <person name="Castanera R."/>
            <person name="Culley D."/>
            <person name="Daum C."/>
            <person name="Ezra D."/>
            <person name="Gonzalez J."/>
            <person name="Henrissat B."/>
            <person name="Kuo A."/>
            <person name="Liang C."/>
            <person name="Lipzen A."/>
            <person name="Lutzoni F."/>
            <person name="Magnuson J."/>
            <person name="Mondo S."/>
            <person name="Nolan M."/>
            <person name="Ohm R."/>
            <person name="Pangilinan J."/>
            <person name="Park H.-J."/>
            <person name="Ramirez L."/>
            <person name="Alfaro M."/>
            <person name="Sun H."/>
            <person name="Tritt A."/>
            <person name="Yoshinaga Y."/>
            <person name="Zwiers L.-H."/>
            <person name="Turgeon B."/>
            <person name="Goodwin S."/>
            <person name="Spatafora J."/>
            <person name="Crous P."/>
            <person name="Grigoriev I."/>
        </authorList>
    </citation>
    <scope>NUCLEOTIDE SEQUENCE</scope>
    <source>
        <strain evidence="2">CBS 125425</strain>
    </source>
</reference>
<evidence type="ECO:0000313" key="2">
    <source>
        <dbReference type="EMBL" id="KAF2739127.1"/>
    </source>
</evidence>
<gene>
    <name evidence="2" type="ORF">EJ04DRAFT_609231</name>
</gene>
<accession>A0A9P4R4S9</accession>
<name>A0A9P4R4S9_9PLEO</name>
<proteinExistence type="predicted"/>
<feature type="region of interest" description="Disordered" evidence="1">
    <location>
        <begin position="476"/>
        <end position="541"/>
    </location>
</feature>
<dbReference type="OrthoDB" id="4851849at2759"/>
<dbReference type="InterPro" id="IPR027796">
    <property type="entry name" value="OTT_1508_deam-like"/>
</dbReference>
<comment type="caution">
    <text evidence="2">The sequence shown here is derived from an EMBL/GenBank/DDBJ whole genome shotgun (WGS) entry which is preliminary data.</text>
</comment>
<evidence type="ECO:0000256" key="1">
    <source>
        <dbReference type="SAM" id="MobiDB-lite"/>
    </source>
</evidence>
<keyword evidence="3" id="KW-1185">Reference proteome</keyword>